<reference evidence="2 3" key="1">
    <citation type="submission" date="2018-03" db="EMBL/GenBank/DDBJ databases">
        <title>Aquarubrobacter algicola gen. nov., sp. nov., a novel actinobacterium isolated from shallow eutrophic lake during the end of cyanobacterial harmful algal blooms.</title>
        <authorList>
            <person name="Chun S.J."/>
        </authorList>
    </citation>
    <scope>NUCLEOTIDE SEQUENCE [LARGE SCALE GENOMIC DNA]</scope>
    <source>
        <strain evidence="2 3">Seoho-28</strain>
    </source>
</reference>
<comment type="caution">
    <text evidence="2">The sequence shown here is derived from an EMBL/GenBank/DDBJ whole genome shotgun (WGS) entry which is preliminary data.</text>
</comment>
<dbReference type="EMBL" id="PYYB01000002">
    <property type="protein sequence ID" value="PTL56605.1"/>
    <property type="molecule type" value="Genomic_DNA"/>
</dbReference>
<name>A0A2T4UFN7_9ACTN</name>
<dbReference type="Gene3D" id="3.40.50.10170">
    <property type="match status" value="1"/>
</dbReference>
<evidence type="ECO:0000313" key="2">
    <source>
        <dbReference type="EMBL" id="PTL56605.1"/>
    </source>
</evidence>
<evidence type="ECO:0000256" key="1">
    <source>
        <dbReference type="ARBA" id="ARBA00023121"/>
    </source>
</evidence>
<dbReference type="OrthoDB" id="9760324at2"/>
<dbReference type="NCBIfam" id="TIGR00762">
    <property type="entry name" value="DegV"/>
    <property type="match status" value="1"/>
</dbReference>
<sequence>MAVAIVTDTTHYCPAEVLAAHGVQQVSLYINDRGSTVREVDLTDLDGYYERLKDQTSVPTTSQPSVGDFLAVYEPIAQQGDDIVSVHLSAALSGTSQAARQAGDEIQERYPGRRVEVLDSRSACAGLGGIVLAAAAGARAGKDVDAVLAHARDALAAGKVWFAIDTLEYLRRGGRIGSAQAWIGGALKIKPILTCDGDIQPVERVRTSGKMFERMVGYLQELKDAGADCWYIQHIQTPDKARELVDRGEAIMGVPPLFVGQLGPVIGTHLGPGMLGVGGMPARLHA</sequence>
<protein>
    <submittedName>
        <fullName evidence="2">DegV family protein</fullName>
    </submittedName>
</protein>
<dbReference type="Gene3D" id="3.30.1180.10">
    <property type="match status" value="1"/>
</dbReference>
<gene>
    <name evidence="2" type="ORF">C7Y72_16795</name>
</gene>
<dbReference type="InterPro" id="IPR003797">
    <property type="entry name" value="DegV"/>
</dbReference>
<keyword evidence="3" id="KW-1185">Reference proteome</keyword>
<dbReference type="Proteomes" id="UP000240739">
    <property type="component" value="Unassembled WGS sequence"/>
</dbReference>
<evidence type="ECO:0000313" key="3">
    <source>
        <dbReference type="Proteomes" id="UP000240739"/>
    </source>
</evidence>
<dbReference type="Pfam" id="PF02645">
    <property type="entry name" value="DegV"/>
    <property type="match status" value="1"/>
</dbReference>
<dbReference type="PANTHER" id="PTHR33434:SF2">
    <property type="entry name" value="FATTY ACID-BINDING PROTEIN TM_1468"/>
    <property type="match status" value="1"/>
</dbReference>
<organism evidence="2 3">
    <name type="scientific">Paraconexibacter algicola</name>
    <dbReference type="NCBI Taxonomy" id="2133960"/>
    <lineage>
        <taxon>Bacteria</taxon>
        <taxon>Bacillati</taxon>
        <taxon>Actinomycetota</taxon>
        <taxon>Thermoleophilia</taxon>
        <taxon>Solirubrobacterales</taxon>
        <taxon>Paraconexibacteraceae</taxon>
        <taxon>Paraconexibacter</taxon>
    </lineage>
</organism>
<proteinExistence type="predicted"/>
<dbReference type="PROSITE" id="PS51482">
    <property type="entry name" value="DEGV"/>
    <property type="match status" value="1"/>
</dbReference>
<dbReference type="InterPro" id="IPR050270">
    <property type="entry name" value="DegV_domain_contain"/>
</dbReference>
<dbReference type="SUPFAM" id="SSF82549">
    <property type="entry name" value="DAK1/DegV-like"/>
    <property type="match status" value="1"/>
</dbReference>
<dbReference type="RefSeq" id="WP_107570324.1">
    <property type="nucleotide sequence ID" value="NZ_PYYB01000002.1"/>
</dbReference>
<dbReference type="PANTHER" id="PTHR33434">
    <property type="entry name" value="DEGV DOMAIN-CONTAINING PROTEIN DR_1986-RELATED"/>
    <property type="match status" value="1"/>
</dbReference>
<dbReference type="AlphaFoldDB" id="A0A2T4UFN7"/>
<keyword evidence="1" id="KW-0446">Lipid-binding</keyword>
<dbReference type="InterPro" id="IPR043168">
    <property type="entry name" value="DegV_C"/>
</dbReference>
<accession>A0A2T4UFN7</accession>
<dbReference type="GO" id="GO:0008289">
    <property type="term" value="F:lipid binding"/>
    <property type="evidence" value="ECO:0007669"/>
    <property type="project" value="UniProtKB-KW"/>
</dbReference>